<feature type="compositionally biased region" description="Polar residues" evidence="1">
    <location>
        <begin position="92"/>
        <end position="103"/>
    </location>
</feature>
<name>A0A1B6LVF3_9HEMI</name>
<feature type="region of interest" description="Disordered" evidence="1">
    <location>
        <begin position="69"/>
        <end position="114"/>
    </location>
</feature>
<gene>
    <name evidence="2" type="ORF">g.54721</name>
</gene>
<feature type="non-terminal residue" evidence="2">
    <location>
        <position position="173"/>
    </location>
</feature>
<evidence type="ECO:0000313" key="2">
    <source>
        <dbReference type="EMBL" id="JAT27671.1"/>
    </source>
</evidence>
<reference evidence="2" key="1">
    <citation type="submission" date="2015-11" db="EMBL/GenBank/DDBJ databases">
        <title>De novo transcriptome assembly of four potential Pierce s Disease insect vectors from Arizona vineyards.</title>
        <authorList>
            <person name="Tassone E.E."/>
        </authorList>
    </citation>
    <scope>NUCLEOTIDE SEQUENCE</scope>
</reference>
<dbReference type="EMBL" id="GEBQ01012306">
    <property type="protein sequence ID" value="JAT27671.1"/>
    <property type="molecule type" value="Transcribed_RNA"/>
</dbReference>
<organism evidence="2">
    <name type="scientific">Graphocephala atropunctata</name>
    <dbReference type="NCBI Taxonomy" id="36148"/>
    <lineage>
        <taxon>Eukaryota</taxon>
        <taxon>Metazoa</taxon>
        <taxon>Ecdysozoa</taxon>
        <taxon>Arthropoda</taxon>
        <taxon>Hexapoda</taxon>
        <taxon>Insecta</taxon>
        <taxon>Pterygota</taxon>
        <taxon>Neoptera</taxon>
        <taxon>Paraneoptera</taxon>
        <taxon>Hemiptera</taxon>
        <taxon>Auchenorrhyncha</taxon>
        <taxon>Membracoidea</taxon>
        <taxon>Cicadellidae</taxon>
        <taxon>Cicadellinae</taxon>
        <taxon>Cicadellini</taxon>
        <taxon>Graphocephala</taxon>
    </lineage>
</organism>
<sequence length="173" mass="20527">QQQRSLTAPARPEPCVFRTGEVDRLRQQFEDQQRELSLLGQMFTSTPDVRELRDIAPYLECNWVAHQYPKPRSLSSPETQRSLTYSPKPRPASSSPTRRQTASILKPQQKKQRDVFANQHFDPSIHRPLYRYQPPSPCVDTSYHYRPWTKDPHWWWRHLYPSTKPTVTFKEPI</sequence>
<protein>
    <submittedName>
        <fullName evidence="2">Uncharacterized protein</fullName>
    </submittedName>
</protein>
<dbReference type="AlphaFoldDB" id="A0A1B6LVF3"/>
<proteinExistence type="predicted"/>
<evidence type="ECO:0000256" key="1">
    <source>
        <dbReference type="SAM" id="MobiDB-lite"/>
    </source>
</evidence>
<accession>A0A1B6LVF3</accession>
<feature type="non-terminal residue" evidence="2">
    <location>
        <position position="1"/>
    </location>
</feature>
<feature type="compositionally biased region" description="Polar residues" evidence="1">
    <location>
        <begin position="73"/>
        <end position="85"/>
    </location>
</feature>